<organism evidence="1 2">
    <name type="scientific">Auriscalpium vulgare</name>
    <dbReference type="NCBI Taxonomy" id="40419"/>
    <lineage>
        <taxon>Eukaryota</taxon>
        <taxon>Fungi</taxon>
        <taxon>Dikarya</taxon>
        <taxon>Basidiomycota</taxon>
        <taxon>Agaricomycotina</taxon>
        <taxon>Agaricomycetes</taxon>
        <taxon>Russulales</taxon>
        <taxon>Auriscalpiaceae</taxon>
        <taxon>Auriscalpium</taxon>
    </lineage>
</organism>
<reference evidence="1" key="2">
    <citation type="journal article" date="2022" name="New Phytol.">
        <title>Evolutionary transition to the ectomycorrhizal habit in the genomes of a hyperdiverse lineage of mushroom-forming fungi.</title>
        <authorList>
            <person name="Looney B."/>
            <person name="Miyauchi S."/>
            <person name="Morin E."/>
            <person name="Drula E."/>
            <person name="Courty P.E."/>
            <person name="Kohler A."/>
            <person name="Kuo A."/>
            <person name="LaButti K."/>
            <person name="Pangilinan J."/>
            <person name="Lipzen A."/>
            <person name="Riley R."/>
            <person name="Andreopoulos W."/>
            <person name="He G."/>
            <person name="Johnson J."/>
            <person name="Nolan M."/>
            <person name="Tritt A."/>
            <person name="Barry K.W."/>
            <person name="Grigoriev I.V."/>
            <person name="Nagy L.G."/>
            <person name="Hibbett D."/>
            <person name="Henrissat B."/>
            <person name="Matheny P.B."/>
            <person name="Labbe J."/>
            <person name="Martin F.M."/>
        </authorList>
    </citation>
    <scope>NUCLEOTIDE SEQUENCE</scope>
    <source>
        <strain evidence="1">FP105234-sp</strain>
    </source>
</reference>
<proteinExistence type="predicted"/>
<reference evidence="1" key="1">
    <citation type="submission" date="2021-02" db="EMBL/GenBank/DDBJ databases">
        <authorList>
            <consortium name="DOE Joint Genome Institute"/>
            <person name="Ahrendt S."/>
            <person name="Looney B.P."/>
            <person name="Miyauchi S."/>
            <person name="Morin E."/>
            <person name="Drula E."/>
            <person name="Courty P.E."/>
            <person name="Chicoki N."/>
            <person name="Fauchery L."/>
            <person name="Kohler A."/>
            <person name="Kuo A."/>
            <person name="Labutti K."/>
            <person name="Pangilinan J."/>
            <person name="Lipzen A."/>
            <person name="Riley R."/>
            <person name="Andreopoulos W."/>
            <person name="He G."/>
            <person name="Johnson J."/>
            <person name="Barry K.W."/>
            <person name="Grigoriev I.V."/>
            <person name="Nagy L."/>
            <person name="Hibbett D."/>
            <person name="Henrissat B."/>
            <person name="Matheny P.B."/>
            <person name="Labbe J."/>
            <person name="Martin F."/>
        </authorList>
    </citation>
    <scope>NUCLEOTIDE SEQUENCE</scope>
    <source>
        <strain evidence="1">FP105234-sp</strain>
    </source>
</reference>
<comment type="caution">
    <text evidence="1">The sequence shown here is derived from an EMBL/GenBank/DDBJ whole genome shotgun (WGS) entry which is preliminary data.</text>
</comment>
<dbReference type="Proteomes" id="UP000814033">
    <property type="component" value="Unassembled WGS sequence"/>
</dbReference>
<evidence type="ECO:0000313" key="2">
    <source>
        <dbReference type="Proteomes" id="UP000814033"/>
    </source>
</evidence>
<dbReference type="EMBL" id="MU276019">
    <property type="protein sequence ID" value="KAI0043419.1"/>
    <property type="molecule type" value="Genomic_DNA"/>
</dbReference>
<keyword evidence="2" id="KW-1185">Reference proteome</keyword>
<evidence type="ECO:0000313" key="1">
    <source>
        <dbReference type="EMBL" id="KAI0043419.1"/>
    </source>
</evidence>
<protein>
    <submittedName>
        <fullName evidence="1">Uncharacterized protein</fullName>
    </submittedName>
</protein>
<accession>A0ACB8RGR8</accession>
<gene>
    <name evidence="1" type="ORF">FA95DRAFT_1609409</name>
</gene>
<name>A0ACB8RGR8_9AGAM</name>
<sequence length="870" mass="95386">MTVDDVLATSPGAHKLLGTTSTVRAPDADQFARKVGPYIDSKRRGKRGVTASPIKKSRANARTTSLGLLDFTKFRHPQQSSSQTAAKSATVMCEPHASSSAQEEDKEEGDGVFYPLVDSVVIRCKAPALRAGAVLMDLPGLMDSDAARSAVADASKSAVARRRLGEADHIFIVAPVKRAVNDHLAKTLLTEQVKRQIKMGESSGCFRGASTLTILTAIFYRVAFTSDQRYSGHGITFIATHTDDASPSDIVPALRLEEDTEYQGIQTRLDDLQENIGDLTADIAQQREEYDDAQIAFQEHQTELAMMRENEGKAEVQQDESHGARQQGDRDSDAEPATKKRKISRDEELTGLDTSTDDVDDVRERQCDLEAQLHRIKEALSGALQVLSSQETKLREERDLMSAAQLDMNAYASRKRSEWAKAELKADFKLGIAQSGQTQDCESGAGQARRTDDLPVFCCSSRDYLRLKGFLPGDGPATCFIDPAGTEIPALQEWCVHLTLPARLEAAARYLAHVKAFATTVAEHVAKANSETNPGFATLKLNWETPNHDEDPDGEGEEDELEEPQGLGGRLSRSFNNIAWEEFRKIQGIFDKTLADICTSSADMAAAEAPNFVDELASAMQWNTLRATLRRHGSWRQDINEGMADPLYNGIQDVWARIFSSPFFGTLSDPIIAATKKLLTQMAKADPDVRDAVIKQGRKAIHHLKASVKDAVTCAEVALAAAQRRTSREIVPFIQQGLVDGYEGALAEGRRIPGKGSAARERAKFQEFVNGNCVALFKDCASMLVGGINEALDRIKKDLIHKLQDLAGNVEVEMSALWSCVPEGKPQIRARVATTTAANVILRQLSMWEEAHRRVAQTPTEQPESIPMEG</sequence>